<reference evidence="3" key="1">
    <citation type="submission" date="2017-01" db="EMBL/GenBank/DDBJ databases">
        <title>Comparative genomics of anhydrobiosis in the tardigrade Hypsibius dujardini.</title>
        <authorList>
            <person name="Yoshida Y."/>
            <person name="Koutsovoulos G."/>
            <person name="Laetsch D."/>
            <person name="Stevens L."/>
            <person name="Kumar S."/>
            <person name="Horikawa D."/>
            <person name="Ishino K."/>
            <person name="Komine S."/>
            <person name="Tomita M."/>
            <person name="Blaxter M."/>
            <person name="Arakawa K."/>
        </authorList>
    </citation>
    <scope>NUCLEOTIDE SEQUENCE [LARGE SCALE GENOMIC DNA]</scope>
    <source>
        <strain evidence="3">Z151</strain>
    </source>
</reference>
<keyword evidence="3" id="KW-1185">Reference proteome</keyword>
<dbReference type="AlphaFoldDB" id="A0A1W0W9T5"/>
<keyword evidence="1" id="KW-0732">Signal</keyword>
<accession>A0A1W0W9T5</accession>
<dbReference type="EMBL" id="MTYJ01000157">
    <property type="protein sequence ID" value="OQV11967.1"/>
    <property type="molecule type" value="Genomic_DNA"/>
</dbReference>
<feature type="signal peptide" evidence="1">
    <location>
        <begin position="1"/>
        <end position="20"/>
    </location>
</feature>
<organism evidence="2 3">
    <name type="scientific">Hypsibius exemplaris</name>
    <name type="common">Freshwater tardigrade</name>
    <dbReference type="NCBI Taxonomy" id="2072580"/>
    <lineage>
        <taxon>Eukaryota</taxon>
        <taxon>Metazoa</taxon>
        <taxon>Ecdysozoa</taxon>
        <taxon>Tardigrada</taxon>
        <taxon>Eutardigrada</taxon>
        <taxon>Parachela</taxon>
        <taxon>Hypsibioidea</taxon>
        <taxon>Hypsibiidae</taxon>
        <taxon>Hypsibius</taxon>
    </lineage>
</organism>
<name>A0A1W0W9T5_HYPEX</name>
<proteinExistence type="predicted"/>
<comment type="caution">
    <text evidence="2">The sequence shown here is derived from an EMBL/GenBank/DDBJ whole genome shotgun (WGS) entry which is preliminary data.</text>
</comment>
<evidence type="ECO:0000256" key="1">
    <source>
        <dbReference type="SAM" id="SignalP"/>
    </source>
</evidence>
<feature type="chain" id="PRO_5012777220" evidence="1">
    <location>
        <begin position="21"/>
        <end position="372"/>
    </location>
</feature>
<protein>
    <submittedName>
        <fullName evidence="2">Uncharacterized protein</fullName>
    </submittedName>
</protein>
<evidence type="ECO:0000313" key="2">
    <source>
        <dbReference type="EMBL" id="OQV11967.1"/>
    </source>
</evidence>
<sequence>MKSLLFLILAIFSLINGALFADPPTASSINGLGISCQSTRNCLALKKIVDTLPPLFANLYGQAIRNVPTDRRPLMCRDLSTIKACQERYMMRCDPGSLQSEVNSINGILKKSCPVPTNNTIVLLPTPVAVPPAPVVIVMLPSAQNISVISPTNATSGEIPVMPNQTVLLIPSSEPTIAPVVITPIVLQPVVITNDTAREARKTDEITTEATAAQTSTVPIALPVVVSSVNNATVVEVPAATNLTIATNETIVPVLPMTNQTSQLHILTVEDPSWTLPPPIDLGNETNAHNMTEHDHMMMLTNETVLSSTNANVTVQPVPLSVTDNRKMALTPVVAATPHSGGPSPSNVYSRHGCVSVVVLPLSIYIYTLTFG</sequence>
<evidence type="ECO:0000313" key="3">
    <source>
        <dbReference type="Proteomes" id="UP000192578"/>
    </source>
</evidence>
<dbReference type="Proteomes" id="UP000192578">
    <property type="component" value="Unassembled WGS sequence"/>
</dbReference>
<gene>
    <name evidence="2" type="ORF">BV898_13761</name>
</gene>